<dbReference type="PANTHER" id="PTHR23232">
    <property type="entry name" value="KRAB DOMAIN C2H2 ZINC FINGER"/>
    <property type="match status" value="1"/>
</dbReference>
<evidence type="ECO:0000256" key="1">
    <source>
        <dbReference type="SAM" id="MobiDB-lite"/>
    </source>
</evidence>
<reference evidence="3" key="2">
    <citation type="submission" date="2025-09" db="UniProtKB">
        <authorList>
            <consortium name="Ensembl"/>
        </authorList>
    </citation>
    <scope>IDENTIFICATION</scope>
</reference>
<dbReference type="InterPro" id="IPR050169">
    <property type="entry name" value="Krueppel_C2H2_ZnF"/>
</dbReference>
<dbReference type="SUPFAM" id="SSF109640">
    <property type="entry name" value="KRAB domain (Kruppel-associated box)"/>
    <property type="match status" value="1"/>
</dbReference>
<feature type="domain" description="KRAB" evidence="2">
    <location>
        <begin position="12"/>
        <end position="87"/>
    </location>
</feature>
<feature type="compositionally biased region" description="Polar residues" evidence="1">
    <location>
        <begin position="132"/>
        <end position="141"/>
    </location>
</feature>
<dbReference type="InterPro" id="IPR001909">
    <property type="entry name" value="KRAB"/>
</dbReference>
<feature type="region of interest" description="Disordered" evidence="1">
    <location>
        <begin position="83"/>
        <end position="141"/>
    </location>
</feature>
<proteinExistence type="predicted"/>
<dbReference type="AlphaFoldDB" id="A0A8B9RUY7"/>
<evidence type="ECO:0000313" key="4">
    <source>
        <dbReference type="Proteomes" id="UP000694541"/>
    </source>
</evidence>
<dbReference type="Pfam" id="PF01352">
    <property type="entry name" value="KRAB"/>
    <property type="match status" value="1"/>
</dbReference>
<keyword evidence="4" id="KW-1185">Reference proteome</keyword>
<evidence type="ECO:0000259" key="2">
    <source>
        <dbReference type="PROSITE" id="PS50805"/>
    </source>
</evidence>
<name>A0A8B9RUY7_9AVES</name>
<dbReference type="GO" id="GO:0006355">
    <property type="term" value="P:regulation of DNA-templated transcription"/>
    <property type="evidence" value="ECO:0007669"/>
    <property type="project" value="InterPro"/>
</dbReference>
<organism evidence="3 4">
    <name type="scientific">Accipiter nisus</name>
    <name type="common">Eurasian sparrowhawk</name>
    <dbReference type="NCBI Taxonomy" id="211598"/>
    <lineage>
        <taxon>Eukaryota</taxon>
        <taxon>Metazoa</taxon>
        <taxon>Chordata</taxon>
        <taxon>Craniata</taxon>
        <taxon>Vertebrata</taxon>
        <taxon>Euteleostomi</taxon>
        <taxon>Archelosauria</taxon>
        <taxon>Archosauria</taxon>
        <taxon>Dinosauria</taxon>
        <taxon>Saurischia</taxon>
        <taxon>Theropoda</taxon>
        <taxon>Coelurosauria</taxon>
        <taxon>Aves</taxon>
        <taxon>Neognathae</taxon>
        <taxon>Neoaves</taxon>
        <taxon>Telluraves</taxon>
        <taxon>Accipitrimorphae</taxon>
        <taxon>Accipitriformes</taxon>
        <taxon>Accipitridae</taxon>
        <taxon>Accipitrinae</taxon>
        <taxon>Accipiter</taxon>
    </lineage>
</organism>
<protein>
    <recommendedName>
        <fullName evidence="2">KRAB domain-containing protein</fullName>
    </recommendedName>
</protein>
<dbReference type="Gene3D" id="6.10.140.140">
    <property type="match status" value="1"/>
</dbReference>
<dbReference type="SMART" id="SM00349">
    <property type="entry name" value="KRAB"/>
    <property type="match status" value="1"/>
</dbReference>
<accession>A0A8B9RUY7</accession>
<dbReference type="Proteomes" id="UP000694541">
    <property type="component" value="Unplaced"/>
</dbReference>
<evidence type="ECO:0000313" key="3">
    <source>
        <dbReference type="Ensembl" id="ENSANIP00000010885.1"/>
    </source>
</evidence>
<dbReference type="PANTHER" id="PTHR23232:SF142">
    <property type="entry name" value="GASTRULA ZINC FINGER PROTEIN XLCGF57.1-LIKE-RELATED"/>
    <property type="match status" value="1"/>
</dbReference>
<dbReference type="InterPro" id="IPR036051">
    <property type="entry name" value="KRAB_dom_sf"/>
</dbReference>
<feature type="compositionally biased region" description="Pro residues" evidence="1">
    <location>
        <begin position="89"/>
        <end position="106"/>
    </location>
</feature>
<dbReference type="PROSITE" id="PS50805">
    <property type="entry name" value="KRAB"/>
    <property type="match status" value="1"/>
</dbReference>
<reference evidence="3" key="1">
    <citation type="submission" date="2025-08" db="UniProtKB">
        <authorList>
            <consortium name="Ensembl"/>
        </authorList>
    </citation>
    <scope>IDENTIFICATION</scope>
</reference>
<sequence length="141" mass="15362">PAAAQVSLQAPVTFEDVEVRFSVEEWELLEEWQRDLHREVTEGTSQLLASLGRALPRCSSQPEWGVARGSQSSGWGELGVRRLGGLPFLAPPPPLSPRAPQQPSPRRPGAAGEGDPQVSLRWPQGWRRAGCHQQQGRGSGL</sequence>
<dbReference type="Ensembl" id="ENSANIT00000011269.1">
    <property type="protein sequence ID" value="ENSANIP00000010885.1"/>
    <property type="gene ID" value="ENSANIG00000007369.1"/>
</dbReference>